<dbReference type="AlphaFoldDB" id="A0A250JK61"/>
<keyword evidence="6 8" id="KW-0472">Membrane</keyword>
<dbReference type="InterPro" id="IPR014729">
    <property type="entry name" value="Rossmann-like_a/b/a_fold"/>
</dbReference>
<dbReference type="GO" id="GO:1902600">
    <property type="term" value="P:proton transmembrane transport"/>
    <property type="evidence" value="ECO:0007669"/>
    <property type="project" value="InterPro"/>
</dbReference>
<dbReference type="GO" id="GO:0016020">
    <property type="term" value="C:membrane"/>
    <property type="evidence" value="ECO:0007669"/>
    <property type="project" value="UniProtKB-SubCell"/>
</dbReference>
<evidence type="ECO:0000259" key="10">
    <source>
        <dbReference type="Pfam" id="PF00999"/>
    </source>
</evidence>
<dbReference type="Pfam" id="PF00999">
    <property type="entry name" value="Na_H_Exchanger"/>
    <property type="match status" value="1"/>
</dbReference>
<comment type="subcellular location">
    <subcellularLocation>
        <location evidence="1">Membrane</location>
        <topology evidence="1">Multi-pass membrane protein</topology>
    </subcellularLocation>
</comment>
<keyword evidence="2" id="KW-0813">Transport</keyword>
<evidence type="ECO:0000259" key="9">
    <source>
        <dbReference type="Pfam" id="PF00582"/>
    </source>
</evidence>
<dbReference type="Pfam" id="PF00582">
    <property type="entry name" value="Usp"/>
    <property type="match status" value="2"/>
</dbReference>
<dbReference type="SUPFAM" id="SSF52402">
    <property type="entry name" value="Adenine nucleotide alpha hydrolases-like"/>
    <property type="match status" value="2"/>
</dbReference>
<name>A0A250JK61_9BACT</name>
<feature type="transmembrane region" description="Helical" evidence="8">
    <location>
        <begin position="243"/>
        <end position="273"/>
    </location>
</feature>
<accession>A0A250JK61</accession>
<dbReference type="CDD" id="cd00293">
    <property type="entry name" value="USP-like"/>
    <property type="match status" value="1"/>
</dbReference>
<dbReference type="Proteomes" id="UP000217257">
    <property type="component" value="Chromosome"/>
</dbReference>
<dbReference type="PANTHER" id="PTHR32468:SF0">
    <property type="entry name" value="K(+)_H(+) ANTIPORTER 1"/>
    <property type="match status" value="1"/>
</dbReference>
<evidence type="ECO:0000256" key="4">
    <source>
        <dbReference type="ARBA" id="ARBA00022989"/>
    </source>
</evidence>
<feature type="region of interest" description="Disordered" evidence="7">
    <location>
        <begin position="700"/>
        <end position="733"/>
    </location>
</feature>
<evidence type="ECO:0000256" key="1">
    <source>
        <dbReference type="ARBA" id="ARBA00004141"/>
    </source>
</evidence>
<dbReference type="InterPro" id="IPR050794">
    <property type="entry name" value="CPA2_transporter"/>
</dbReference>
<feature type="transmembrane region" description="Helical" evidence="8">
    <location>
        <begin position="104"/>
        <end position="127"/>
    </location>
</feature>
<keyword evidence="4 8" id="KW-1133">Transmembrane helix</keyword>
<feature type="domain" description="UspA" evidence="9">
    <location>
        <begin position="577"/>
        <end position="700"/>
    </location>
</feature>
<feature type="transmembrane region" description="Helical" evidence="8">
    <location>
        <begin position="293"/>
        <end position="309"/>
    </location>
</feature>
<sequence>MHAFSLSAVSLLIAQFIVIIGLSRLLGRGVRGLGQPLVIAEVLAGILLGPSLLGWLWPSAMETLFPASSMPVLKMLSQVGLILFMFLIGLELDPRLLKGRGHASVVISHTSIVVPFALGAGAALWFYPRLSDPSVPFSSFVLFMGVAMSITAFPVLARILTERRLMQSKVGALAITCAAVDDVTAWCLLAFVVSIVRATNLAEAAITTLVALGYIAFMMGAVRPFLARLGARVASREGLNQNVMALTLIMLLASSFATELIGIHALFGAFLFGAIIPKEGGLAEALAEKLEDVAVVLLLPLFFAFSGLRTQIGLLNSTDHWLMCGLIILLACLGKFGGSAVAARLTGSSWREAGAIGILMNTRGLMELIVLNLGLDLGVISPTLFTMMVVMALVTTFLTTPLLRVIYPPEQLALERAVTPPPLTLPTVQPFTLLMCVSHGQAGAGMVTLGRALTGGTETPSSLYALHLIPPTERASFHLKHTPALQVEQRAGEDGPMAALLTRAQRTGLEVRPLSFVSAEPGLDICRTAEAKRADLIVLGWHKPLFGQTVLGGTVHEVMSEAAADVAVLVDRGLENVRRVLVPYSGSRHDRAALGLARRLLKGVGAEVTILHVTSPTPQPGRTPARLLVDELFPGASSQVHLKVVAHASPEDAVLAEAAQGGYDLMVVGVGAEWGLEGHLFGLQRERLVRDSNLSMLVVRQPKPAEKPAAETTPLAGTNAPPAEPLRAGGGAS</sequence>
<evidence type="ECO:0000256" key="2">
    <source>
        <dbReference type="ARBA" id="ARBA00022448"/>
    </source>
</evidence>
<dbReference type="EMBL" id="CP022098">
    <property type="protein sequence ID" value="ATB44043.1"/>
    <property type="molecule type" value="Genomic_DNA"/>
</dbReference>
<feature type="transmembrane region" description="Helical" evidence="8">
    <location>
        <begin position="72"/>
        <end position="92"/>
    </location>
</feature>
<dbReference type="Gene3D" id="1.20.1530.20">
    <property type="match status" value="1"/>
</dbReference>
<feature type="transmembrane region" description="Helical" evidence="8">
    <location>
        <begin position="38"/>
        <end position="57"/>
    </location>
</feature>
<reference evidence="11 12" key="1">
    <citation type="submission" date="2017-06" db="EMBL/GenBank/DDBJ databases">
        <title>Sequencing and comparative analysis of myxobacterial genomes.</title>
        <authorList>
            <person name="Rupp O."/>
            <person name="Goesmann A."/>
            <person name="Sogaard-Andersen L."/>
        </authorList>
    </citation>
    <scope>NUCLEOTIDE SEQUENCE [LARGE SCALE GENOMIC DNA]</scope>
    <source>
        <strain evidence="11 12">DSM 52655</strain>
    </source>
</reference>
<dbReference type="InterPro" id="IPR006016">
    <property type="entry name" value="UspA"/>
</dbReference>
<dbReference type="InterPro" id="IPR038770">
    <property type="entry name" value="Na+/solute_symporter_sf"/>
</dbReference>
<dbReference type="RefSeq" id="WP_095991372.1">
    <property type="nucleotide sequence ID" value="NZ_CP022098.1"/>
</dbReference>
<protein>
    <submittedName>
        <fullName evidence="11">Sodium/hydrogen exchanger</fullName>
    </submittedName>
</protein>
<evidence type="ECO:0000256" key="7">
    <source>
        <dbReference type="SAM" id="MobiDB-lite"/>
    </source>
</evidence>
<evidence type="ECO:0000256" key="6">
    <source>
        <dbReference type="ARBA" id="ARBA00023136"/>
    </source>
</evidence>
<feature type="transmembrane region" description="Helical" evidence="8">
    <location>
        <begin position="6"/>
        <end position="26"/>
    </location>
</feature>
<dbReference type="Gene3D" id="3.40.50.620">
    <property type="entry name" value="HUPs"/>
    <property type="match status" value="2"/>
</dbReference>
<evidence type="ECO:0000313" key="12">
    <source>
        <dbReference type="Proteomes" id="UP000217257"/>
    </source>
</evidence>
<gene>
    <name evidence="11" type="ORF">CYFUS_009524</name>
</gene>
<evidence type="ECO:0000256" key="8">
    <source>
        <dbReference type="SAM" id="Phobius"/>
    </source>
</evidence>
<keyword evidence="3 8" id="KW-0812">Transmembrane</keyword>
<feature type="transmembrane region" description="Helical" evidence="8">
    <location>
        <begin position="321"/>
        <end position="343"/>
    </location>
</feature>
<keyword evidence="5" id="KW-0406">Ion transport</keyword>
<feature type="transmembrane region" description="Helical" evidence="8">
    <location>
        <begin position="172"/>
        <end position="195"/>
    </location>
</feature>
<evidence type="ECO:0000256" key="5">
    <source>
        <dbReference type="ARBA" id="ARBA00023065"/>
    </source>
</evidence>
<feature type="transmembrane region" description="Helical" evidence="8">
    <location>
        <begin position="355"/>
        <end position="375"/>
    </location>
</feature>
<feature type="domain" description="UspA" evidence="9">
    <location>
        <begin position="458"/>
        <end position="568"/>
    </location>
</feature>
<evidence type="ECO:0000256" key="3">
    <source>
        <dbReference type="ARBA" id="ARBA00022692"/>
    </source>
</evidence>
<organism evidence="11 12">
    <name type="scientific">Cystobacter fuscus</name>
    <dbReference type="NCBI Taxonomy" id="43"/>
    <lineage>
        <taxon>Bacteria</taxon>
        <taxon>Pseudomonadati</taxon>
        <taxon>Myxococcota</taxon>
        <taxon>Myxococcia</taxon>
        <taxon>Myxococcales</taxon>
        <taxon>Cystobacterineae</taxon>
        <taxon>Archangiaceae</taxon>
        <taxon>Cystobacter</taxon>
    </lineage>
</organism>
<feature type="transmembrane region" description="Helical" evidence="8">
    <location>
        <begin position="387"/>
        <end position="407"/>
    </location>
</feature>
<dbReference type="InterPro" id="IPR006153">
    <property type="entry name" value="Cation/H_exchanger_TM"/>
</dbReference>
<dbReference type="KEGG" id="cfus:CYFUS_009524"/>
<proteinExistence type="predicted"/>
<feature type="transmembrane region" description="Helical" evidence="8">
    <location>
        <begin position="139"/>
        <end position="160"/>
    </location>
</feature>
<evidence type="ECO:0000313" key="11">
    <source>
        <dbReference type="EMBL" id="ATB44043.1"/>
    </source>
</evidence>
<dbReference type="GO" id="GO:0015297">
    <property type="term" value="F:antiporter activity"/>
    <property type="evidence" value="ECO:0007669"/>
    <property type="project" value="InterPro"/>
</dbReference>
<feature type="domain" description="Cation/H+ exchanger transmembrane" evidence="10">
    <location>
        <begin position="24"/>
        <end position="403"/>
    </location>
</feature>
<dbReference type="PANTHER" id="PTHR32468">
    <property type="entry name" value="CATION/H + ANTIPORTER"/>
    <property type="match status" value="1"/>
</dbReference>
<feature type="transmembrane region" description="Helical" evidence="8">
    <location>
        <begin position="201"/>
        <end position="222"/>
    </location>
</feature>